<comment type="similarity">
    <text evidence="11">Belongs to the chitin synthase family. Class IV subfamily.</text>
</comment>
<feature type="transmembrane region" description="Helical" evidence="15">
    <location>
        <begin position="175"/>
        <end position="196"/>
    </location>
</feature>
<dbReference type="FunFam" id="3.90.550.10:FF:000139">
    <property type="entry name" value="Chitin synthase 8"/>
    <property type="match status" value="1"/>
</dbReference>
<evidence type="ECO:0000256" key="2">
    <source>
        <dbReference type="ARBA" id="ARBA00012543"/>
    </source>
</evidence>
<feature type="transmembrane region" description="Helical" evidence="15">
    <location>
        <begin position="303"/>
        <end position="330"/>
    </location>
</feature>
<comment type="subcellular location">
    <subcellularLocation>
        <location evidence="1">Cell membrane</location>
        <topology evidence="1">Multi-pass membrane protein</topology>
    </subcellularLocation>
</comment>
<keyword evidence="6 15" id="KW-0812">Transmembrane</keyword>
<keyword evidence="10" id="KW-0325">Glycoprotein</keyword>
<keyword evidence="18" id="KW-1185">Reference proteome</keyword>
<evidence type="ECO:0000256" key="1">
    <source>
        <dbReference type="ARBA" id="ARBA00004651"/>
    </source>
</evidence>
<evidence type="ECO:0000256" key="7">
    <source>
        <dbReference type="ARBA" id="ARBA00022989"/>
    </source>
</evidence>
<evidence type="ECO:0000256" key="6">
    <source>
        <dbReference type="ARBA" id="ARBA00022692"/>
    </source>
</evidence>
<evidence type="ECO:0000313" key="18">
    <source>
        <dbReference type="Proteomes" id="UP000078542"/>
    </source>
</evidence>
<dbReference type="InterPro" id="IPR055120">
    <property type="entry name" value="Chs-1/2_IV_N"/>
</dbReference>
<dbReference type="PANTHER" id="PTHR22914:SF42">
    <property type="entry name" value="CHITIN SYNTHASE"/>
    <property type="match status" value="1"/>
</dbReference>
<evidence type="ECO:0000256" key="11">
    <source>
        <dbReference type="ARBA" id="ARBA00046329"/>
    </source>
</evidence>
<feature type="transmembrane region" description="Helical" evidence="15">
    <location>
        <begin position="1011"/>
        <end position="1032"/>
    </location>
</feature>
<dbReference type="GO" id="GO:0005886">
    <property type="term" value="C:plasma membrane"/>
    <property type="evidence" value="ECO:0007669"/>
    <property type="project" value="UniProtKB-SubCell"/>
</dbReference>
<dbReference type="Pfam" id="PF03142">
    <property type="entry name" value="Chitin_synth_2"/>
    <property type="match status" value="1"/>
</dbReference>
<evidence type="ECO:0000256" key="15">
    <source>
        <dbReference type="SAM" id="Phobius"/>
    </source>
</evidence>
<protein>
    <recommendedName>
        <fullName evidence="2">chitin synthase</fullName>
        <ecNumber evidence="2">2.4.1.16</ecNumber>
    </recommendedName>
</protein>
<keyword evidence="4" id="KW-0328">Glycosyltransferase</keyword>
<dbReference type="GO" id="GO:0006031">
    <property type="term" value="P:chitin biosynthetic process"/>
    <property type="evidence" value="ECO:0007669"/>
    <property type="project" value="TreeGrafter"/>
</dbReference>
<dbReference type="EMBL" id="KQ977890">
    <property type="protein sequence ID" value="KYM99006.1"/>
    <property type="molecule type" value="Genomic_DNA"/>
</dbReference>
<evidence type="ECO:0000256" key="10">
    <source>
        <dbReference type="ARBA" id="ARBA00023180"/>
    </source>
</evidence>
<sequence length="1740" mass="197123">MAKNQHQNGIIPGGGMVSGPDDFSDGESTPVTQDYDGSQRTIVETKGWDVFRNPPMKTDSNSDSMANQKCLERMVQVIKVIVYLLVFVIVLGSGVVAKGTILFMTSQLRQDRKILYCNRQLDRENQYIVTLPEEERIAWIWCIIIAFTVPEFGTLVRSIRMCIFKSWKKPQSLHLLVVSIMETFHVVGLALMFLAVLPELDVVKGAMLTNCVCFVPGLLGLLSRNKSKDSKRFVLVLVDIAALAAQATSFVLWPFLDSSRRSLWLIPITLILVSCGWWENYVSMQSRIGLIRSLGRVKKEMRLTRYFTYMLVSVWKIVAFFISSILILHIKGENVGHLFSMFSSAFGEHKITVTSIKSINSGSLPDLSEILTGDITEIVNADFNTAIYVLLLQIAGAYFAYIFGKFACKILIQGFSYAFPVNLTIPVSISLLIAACGLRNNDPCFFHGTLPDYLFYESPLPNFLNDFVSKQYAWVWLLWLLSQTWITLHIWTPKCERLAATEKLFVVPMYDSLLIDQSMGLNRRRDDQPEVKVEDLAEIEKEKGDGDYETIYEQTDGSTTPPSAVKSSDHVTRIYACATMWHENKEEMMEFLKSILRLDEDQCARRVAQKYLKVVDPDYYEFETHIFFDDAFELSDHDENESQVNRFVKLLVSTLDEAASDVHKTRMHVRAPKKYPTPYGGRLVWTLPGKTKMIAHLKDKSKIRHRKRWSQVMYMYYLLGHRLMELPISVDRKEVIAENTFLLTLDGDIDFQPAAVKLLVDLMKKNKNLGAACGRIHPVGSGPMVWYQMFEYAIGHWLQKATEHMIGCVLCSPGCFSLFRGKALMDDNVMKKYTTKSDEARHYVQYDQGEDRWLCTLLLQRGYRVEYSAASDAYTHAPERFNEFYNQRRRWVPSTIANIMDLLMDAKRTIKINDNISLPYISYQILLMGGTILGPGTIFLMLVGAFVAAFKIDNWTSFYYNIIPILFFMIVCFTCKSNIQLLCAQILSTAYAMIMMAVIVGTALQLGEDGIGSPSAIFLISLSSSFFIAACLHPQEFWCIVPGIIYLLSIPSMYLLLILYSIINLNVVTWGTREVQTKKTKKVMVAATISTIYAIMMIAAIIALAINIVQESVMSPNAWFLFLTVGEFVIAGLLHPYEINCLLHGPIYYLAVPSMYVLLIIYSLCNLNNISWGTREIVTKKRNVELEQEKREAEEAKRKAKQKSLLGFLQNGAGTNDDDQGSIEISLAGLFKCLLCTHGKPSAEKQQLVAIAESLEQLGKRLETIERAVDPHSHASGRKRASSVGSRTADHLRAIGEDPEDEEGSETETVTSQNTEGNRDGSNFLSRPYWLTDEGLKKGEVDVLSMQEEQFWKDLLEKYLYPIDDDKAEKARIAKNLKDLRDQSVFAFFMMNALFVLIVFLLQLNKDLLHIKWPFGIKTNVTYDHTTMEARIAADLIELRNKSVFAFLMFNALFVLIVFLLQLNKDQLHVVWPLGVKTNITYVEETSEVHIMKEYLQLEPIGLVFVFFFALILVIQFTAMLFHRFGTLAHILASTSLDCCKKTKDLSEEALLSKHAVDIVRDLQRLDGIEGDYEEGSGSGPGRRKTIRNLEKSRRKTQAINTLDVAFRQRFFSMNEGAVENFRKILVPGLSRNMSTRREAFKAFEGRRNSIMAMRRKSQMQTLGANNIYGVAGNPLGIQGRPSRSSQISVKDVFEGHPAATSGTGHVNAGYEGDDSPVNSLRLQNLGGNQVTWREANSNV</sequence>
<feature type="transmembrane region" description="Helical" evidence="15">
    <location>
        <begin position="1118"/>
        <end position="1135"/>
    </location>
</feature>
<gene>
    <name evidence="17" type="ORF">ALC62_10305</name>
</gene>
<feature type="transmembrane region" description="Helical" evidence="15">
    <location>
        <begin position="137"/>
        <end position="155"/>
    </location>
</feature>
<feature type="region of interest" description="Disordered" evidence="14">
    <location>
        <begin position="1267"/>
        <end position="1326"/>
    </location>
</feature>
<dbReference type="InterPro" id="IPR029044">
    <property type="entry name" value="Nucleotide-diphossugar_trans"/>
</dbReference>
<feature type="transmembrane region" description="Helical" evidence="15">
    <location>
        <begin position="925"/>
        <end position="952"/>
    </location>
</feature>
<feature type="domain" description="Chitin synthase chs-1/2 N-terminal putative transporter" evidence="16">
    <location>
        <begin position="73"/>
        <end position="348"/>
    </location>
</feature>
<proteinExistence type="inferred from homology"/>
<evidence type="ECO:0000256" key="3">
    <source>
        <dbReference type="ARBA" id="ARBA00022475"/>
    </source>
</evidence>
<feature type="region of interest" description="Disordered" evidence="14">
    <location>
        <begin position="1"/>
        <end position="38"/>
    </location>
</feature>
<reference evidence="17 18" key="1">
    <citation type="submission" date="2016-03" db="EMBL/GenBank/DDBJ databases">
        <title>Cyphomyrmex costatus WGS genome.</title>
        <authorList>
            <person name="Nygaard S."/>
            <person name="Hu H."/>
            <person name="Boomsma J."/>
            <person name="Zhang G."/>
        </authorList>
    </citation>
    <scope>NUCLEOTIDE SEQUENCE [LARGE SCALE GENOMIC DNA]</scope>
    <source>
        <strain evidence="17">MS0001</strain>
        <tissue evidence="17">Whole body</tissue>
    </source>
</reference>
<feature type="transmembrane region" description="Helical" evidence="15">
    <location>
        <begin position="385"/>
        <end position="403"/>
    </location>
</feature>
<organism evidence="17 18">
    <name type="scientific">Cyphomyrmex costatus</name>
    <dbReference type="NCBI Taxonomy" id="456900"/>
    <lineage>
        <taxon>Eukaryota</taxon>
        <taxon>Metazoa</taxon>
        <taxon>Ecdysozoa</taxon>
        <taxon>Arthropoda</taxon>
        <taxon>Hexapoda</taxon>
        <taxon>Insecta</taxon>
        <taxon>Pterygota</taxon>
        <taxon>Neoptera</taxon>
        <taxon>Endopterygota</taxon>
        <taxon>Hymenoptera</taxon>
        <taxon>Apocrita</taxon>
        <taxon>Aculeata</taxon>
        <taxon>Formicoidea</taxon>
        <taxon>Formicidae</taxon>
        <taxon>Myrmicinae</taxon>
        <taxon>Cyphomyrmex</taxon>
    </lineage>
</organism>
<dbReference type="InterPro" id="IPR004835">
    <property type="entry name" value="Chitin_synth"/>
</dbReference>
<accession>A0A151IE95</accession>
<feature type="transmembrane region" description="Helical" evidence="15">
    <location>
        <begin position="958"/>
        <end position="975"/>
    </location>
</feature>
<feature type="transmembrane region" description="Helical" evidence="15">
    <location>
        <begin position="415"/>
        <end position="435"/>
    </location>
</feature>
<feature type="transmembrane region" description="Helical" evidence="15">
    <location>
        <begin position="1385"/>
        <end position="1404"/>
    </location>
</feature>
<evidence type="ECO:0000256" key="9">
    <source>
        <dbReference type="ARBA" id="ARBA00023136"/>
    </source>
</evidence>
<feature type="compositionally biased region" description="Acidic residues" evidence="14">
    <location>
        <begin position="1297"/>
        <end position="1306"/>
    </location>
</feature>
<evidence type="ECO:0000256" key="5">
    <source>
        <dbReference type="ARBA" id="ARBA00022679"/>
    </source>
</evidence>
<feature type="transmembrane region" description="Helical" evidence="15">
    <location>
        <begin position="472"/>
        <end position="491"/>
    </location>
</feature>
<dbReference type="SUPFAM" id="SSF53448">
    <property type="entry name" value="Nucleotide-diphospho-sugar transferases"/>
    <property type="match status" value="1"/>
</dbReference>
<evidence type="ECO:0000256" key="14">
    <source>
        <dbReference type="SAM" id="MobiDB-lite"/>
    </source>
</evidence>
<evidence type="ECO:0000259" key="16">
    <source>
        <dbReference type="Pfam" id="PF23000"/>
    </source>
</evidence>
<feature type="transmembrane region" description="Helical" evidence="15">
    <location>
        <begin position="202"/>
        <end position="222"/>
    </location>
</feature>
<keyword evidence="9 15" id="KW-0472">Membrane</keyword>
<feature type="transmembrane region" description="Helical" evidence="15">
    <location>
        <begin position="234"/>
        <end position="256"/>
    </location>
</feature>
<dbReference type="GO" id="GO:0004100">
    <property type="term" value="F:chitin synthase activity"/>
    <property type="evidence" value="ECO:0007669"/>
    <property type="project" value="UniProtKB-EC"/>
</dbReference>
<comment type="catalytic activity">
    <reaction evidence="12">
        <text>[(1-&gt;4)-N-acetyl-beta-D-glucosaminyl](n) + UDP-N-acetyl-alpha-D-glucosamine = [(1-&gt;4)-N-acetyl-beta-D-glucosaminyl](n+1) + UDP + H(+)</text>
        <dbReference type="Rhea" id="RHEA:16637"/>
        <dbReference type="Rhea" id="RHEA-COMP:9593"/>
        <dbReference type="Rhea" id="RHEA-COMP:9595"/>
        <dbReference type="ChEBI" id="CHEBI:15378"/>
        <dbReference type="ChEBI" id="CHEBI:17029"/>
        <dbReference type="ChEBI" id="CHEBI:57705"/>
        <dbReference type="ChEBI" id="CHEBI:58223"/>
        <dbReference type="EC" id="2.4.1.16"/>
    </reaction>
</comment>
<keyword evidence="3" id="KW-1003">Cell membrane</keyword>
<feature type="transmembrane region" description="Helical" evidence="15">
    <location>
        <begin position="1083"/>
        <end position="1106"/>
    </location>
</feature>
<dbReference type="CDD" id="cd04190">
    <property type="entry name" value="Chitin_synth_C"/>
    <property type="match status" value="1"/>
</dbReference>
<keyword evidence="8 13" id="KW-0175">Coiled coil</keyword>
<evidence type="ECO:0000256" key="4">
    <source>
        <dbReference type="ARBA" id="ARBA00022676"/>
    </source>
</evidence>
<feature type="coiled-coil region" evidence="13">
    <location>
        <begin position="1176"/>
        <end position="1206"/>
    </location>
</feature>
<feature type="transmembrane region" description="Helical" evidence="15">
    <location>
        <begin position="262"/>
        <end position="282"/>
    </location>
</feature>
<feature type="compositionally biased region" description="Polar residues" evidence="14">
    <location>
        <begin position="1310"/>
        <end position="1325"/>
    </location>
</feature>
<feature type="transmembrane region" description="Helical" evidence="15">
    <location>
        <begin position="1444"/>
        <end position="1463"/>
    </location>
</feature>
<feature type="transmembrane region" description="Helical" evidence="15">
    <location>
        <begin position="1147"/>
        <end position="1165"/>
    </location>
</feature>
<evidence type="ECO:0000313" key="17">
    <source>
        <dbReference type="EMBL" id="KYM99006.1"/>
    </source>
</evidence>
<evidence type="ECO:0000256" key="8">
    <source>
        <dbReference type="ARBA" id="ARBA00023054"/>
    </source>
</evidence>
<feature type="transmembrane region" description="Helical" evidence="15">
    <location>
        <begin position="1044"/>
        <end position="1063"/>
    </location>
</feature>
<dbReference type="STRING" id="456900.A0A151IE95"/>
<dbReference type="Proteomes" id="UP000078542">
    <property type="component" value="Unassembled WGS sequence"/>
</dbReference>
<evidence type="ECO:0000256" key="13">
    <source>
        <dbReference type="SAM" id="Coils"/>
    </source>
</evidence>
<feature type="transmembrane region" description="Helical" evidence="15">
    <location>
        <begin position="80"/>
        <end position="103"/>
    </location>
</feature>
<keyword evidence="7 15" id="KW-1133">Transmembrane helix</keyword>
<name>A0A151IE95_9HYME</name>
<dbReference type="EC" id="2.4.1.16" evidence="2"/>
<feature type="transmembrane region" description="Helical" evidence="15">
    <location>
        <begin position="1501"/>
        <end position="1522"/>
    </location>
</feature>
<evidence type="ECO:0000256" key="12">
    <source>
        <dbReference type="ARBA" id="ARBA00048014"/>
    </source>
</evidence>
<dbReference type="Gene3D" id="3.90.550.10">
    <property type="entry name" value="Spore Coat Polysaccharide Biosynthesis Protein SpsA, Chain A"/>
    <property type="match status" value="1"/>
</dbReference>
<dbReference type="PANTHER" id="PTHR22914">
    <property type="entry name" value="CHITIN SYNTHASE"/>
    <property type="match status" value="1"/>
</dbReference>
<feature type="transmembrane region" description="Helical" evidence="15">
    <location>
        <begin position="982"/>
        <end position="1005"/>
    </location>
</feature>
<dbReference type="Pfam" id="PF23000">
    <property type="entry name" value="ChitinSynthase_IV_N"/>
    <property type="match status" value="1"/>
</dbReference>
<keyword evidence="5" id="KW-0808">Transferase</keyword>
<feature type="compositionally biased region" description="Polar residues" evidence="14">
    <location>
        <begin position="26"/>
        <end position="38"/>
    </location>
</feature>